<dbReference type="Proteomes" id="UP000606786">
    <property type="component" value="Unassembled WGS sequence"/>
</dbReference>
<protein>
    <submittedName>
        <fullName evidence="1">(Mediterranean fruit fly) hypothetical protein</fullName>
    </submittedName>
</protein>
<reference evidence="1" key="1">
    <citation type="submission" date="2020-11" db="EMBL/GenBank/DDBJ databases">
        <authorList>
            <person name="Whitehead M."/>
        </authorList>
    </citation>
    <scope>NUCLEOTIDE SEQUENCE</scope>
    <source>
        <strain evidence="1">EGII</strain>
    </source>
</reference>
<comment type="caution">
    <text evidence="1">The sequence shown here is derived from an EMBL/GenBank/DDBJ whole genome shotgun (WGS) entry which is preliminary data.</text>
</comment>
<name>A0A811UIY3_CERCA</name>
<evidence type="ECO:0000313" key="2">
    <source>
        <dbReference type="Proteomes" id="UP000606786"/>
    </source>
</evidence>
<proteinExistence type="predicted"/>
<organism evidence="1 2">
    <name type="scientific">Ceratitis capitata</name>
    <name type="common">Mediterranean fruit fly</name>
    <name type="synonym">Tephritis capitata</name>
    <dbReference type="NCBI Taxonomy" id="7213"/>
    <lineage>
        <taxon>Eukaryota</taxon>
        <taxon>Metazoa</taxon>
        <taxon>Ecdysozoa</taxon>
        <taxon>Arthropoda</taxon>
        <taxon>Hexapoda</taxon>
        <taxon>Insecta</taxon>
        <taxon>Pterygota</taxon>
        <taxon>Neoptera</taxon>
        <taxon>Endopterygota</taxon>
        <taxon>Diptera</taxon>
        <taxon>Brachycera</taxon>
        <taxon>Muscomorpha</taxon>
        <taxon>Tephritoidea</taxon>
        <taxon>Tephritidae</taxon>
        <taxon>Ceratitis</taxon>
        <taxon>Ceratitis</taxon>
    </lineage>
</organism>
<dbReference type="AlphaFoldDB" id="A0A811UIY3"/>
<keyword evidence="2" id="KW-1185">Reference proteome</keyword>
<evidence type="ECO:0000313" key="1">
    <source>
        <dbReference type="EMBL" id="CAD6997906.1"/>
    </source>
</evidence>
<sequence>MDLSMPCSSDYNAYKHKKFGHVKRAREVDAIPDWQQGSSVPKPLVSPAHYFPYNLMAMAERSVTPVFADYINFADQFKATSTPIRKRPCLKPDGPLAIHYSSADSGIVLSLNISNLTQAPLEQSYIAESPVGGDDAAGGLLAESISHTPVKPITSGGSLEINASVIKSVLKATPVGTLELPAATASNATPSTNPMATAAVLTSISEDKLRSICTYHTNMVRKFPQKERTPKIRSAATRIQSPAA</sequence>
<accession>A0A811UIY3</accession>
<dbReference type="EMBL" id="CAJHJT010000012">
    <property type="protein sequence ID" value="CAD6997906.1"/>
    <property type="molecule type" value="Genomic_DNA"/>
</dbReference>
<gene>
    <name evidence="1" type="ORF">CCAP1982_LOCUS6524</name>
</gene>
<dbReference type="OrthoDB" id="8052785at2759"/>